<feature type="active site" description="Proton donor" evidence="14">
    <location>
        <position position="56"/>
    </location>
</feature>
<accession>A0A330L9P2</accession>
<dbReference type="GO" id="GO:0008703">
    <property type="term" value="F:5-amino-6-(5-phosphoribosylamino)uracil reductase activity"/>
    <property type="evidence" value="ECO:0007669"/>
    <property type="project" value="UniProtKB-EC"/>
</dbReference>
<sequence>MTVRTHDLHYMTLALRLAAKGLGKTSPNPMVGAIVVSNGRIVGQAYHHAAGQPHAEVLALRQAGSLARGATLYVTLEPCSHLKKRTPPCVPAVIQSGVHRVVVAMRDPNPAVSGKGIAQLRRAGLSVTVGVARPDAEALNRAYCHWIVSKRPYVTLKAGMTLDGQIATARGESKWITGLQSRQEVHRLRSSVDAVIVGIGTVLNDNPSLTARRPPGLTALAATQPTRMVVDSSLRIARSAKILTQQSSSKTIIATTKAAPQARRRALERQGIEVLVLPSPGGRVSLKHLLTVLGQRGMVSVMVEGGGELNAAFLRSKLVNHVQLYVAPTLLGGTQSKGVIGGASPRRLADAWKLKQVRTRVLGTDVVVEGDV</sequence>
<evidence type="ECO:0000256" key="1">
    <source>
        <dbReference type="ARBA" id="ARBA00002151"/>
    </source>
</evidence>
<comment type="pathway">
    <text evidence="3 13">Cofactor biosynthesis; riboflavin biosynthesis; 5-amino-6-(D-ribitylamino)uracil from GTP: step 3/4.</text>
</comment>
<dbReference type="SUPFAM" id="SSF53927">
    <property type="entry name" value="Cytidine deaminase-like"/>
    <property type="match status" value="1"/>
</dbReference>
<keyword evidence="6 13" id="KW-0686">Riboflavin biosynthesis</keyword>
<keyword evidence="10 13" id="KW-0521">NADP</keyword>
<evidence type="ECO:0000256" key="10">
    <source>
        <dbReference type="ARBA" id="ARBA00022857"/>
    </source>
</evidence>
<protein>
    <recommendedName>
        <fullName evidence="13">Riboflavin biosynthesis protein RibD</fullName>
    </recommendedName>
    <domain>
        <recommendedName>
            <fullName evidence="13">Diaminohydroxyphosphoribosylaminopyrimidine deaminase</fullName>
            <shortName evidence="13">DRAP deaminase</shortName>
            <ecNumber evidence="13">3.5.4.26</ecNumber>
        </recommendedName>
        <alternativeName>
            <fullName evidence="13">Riboflavin-specific deaminase</fullName>
        </alternativeName>
    </domain>
    <domain>
        <recommendedName>
            <fullName evidence="13">5-amino-6-(5-phosphoribosylamino)uracil reductase</fullName>
            <ecNumber evidence="13">1.1.1.193</ecNumber>
        </recommendedName>
        <alternativeName>
            <fullName evidence="13">HTP reductase</fullName>
        </alternativeName>
    </domain>
</protein>
<organism evidence="18 19">
    <name type="scientific">Nitrospira lenta</name>
    <dbReference type="NCBI Taxonomy" id="1436998"/>
    <lineage>
        <taxon>Bacteria</taxon>
        <taxon>Pseudomonadati</taxon>
        <taxon>Nitrospirota</taxon>
        <taxon>Nitrospiria</taxon>
        <taxon>Nitrospirales</taxon>
        <taxon>Nitrospiraceae</taxon>
        <taxon>Nitrospira</taxon>
    </lineage>
</organism>
<dbReference type="EC" id="1.1.1.193" evidence="13"/>
<dbReference type="InterPro" id="IPR011549">
    <property type="entry name" value="RibD_C"/>
</dbReference>
<dbReference type="Pfam" id="PF01872">
    <property type="entry name" value="RibD_C"/>
    <property type="match status" value="1"/>
</dbReference>
<dbReference type="SUPFAM" id="SSF53597">
    <property type="entry name" value="Dihydrofolate reductase-like"/>
    <property type="match status" value="1"/>
</dbReference>
<feature type="binding site" evidence="15">
    <location>
        <begin position="306"/>
        <end position="312"/>
    </location>
    <ligand>
        <name>NADP(+)</name>
        <dbReference type="ChEBI" id="CHEBI:58349"/>
    </ligand>
</feature>
<dbReference type="InterPro" id="IPR016193">
    <property type="entry name" value="Cytidine_deaminase-like"/>
</dbReference>
<gene>
    <name evidence="18" type="primary">ribD</name>
    <name evidence="18" type="ORF">NITLEN_50047</name>
</gene>
<evidence type="ECO:0000256" key="6">
    <source>
        <dbReference type="ARBA" id="ARBA00022619"/>
    </source>
</evidence>
<dbReference type="GO" id="GO:0050661">
    <property type="term" value="F:NADP binding"/>
    <property type="evidence" value="ECO:0007669"/>
    <property type="project" value="InterPro"/>
</dbReference>
<dbReference type="NCBIfam" id="TIGR00326">
    <property type="entry name" value="eubact_ribD"/>
    <property type="match status" value="1"/>
</dbReference>
<feature type="binding site" evidence="15">
    <location>
        <position position="173"/>
    </location>
    <ligand>
        <name>substrate</name>
    </ligand>
</feature>
<dbReference type="EMBL" id="OUNR01000018">
    <property type="protein sequence ID" value="SPP66007.1"/>
    <property type="molecule type" value="Genomic_DNA"/>
</dbReference>
<name>A0A330L9P2_9BACT</name>
<comment type="similarity">
    <text evidence="4 13">In the N-terminal section; belongs to the cytidine and deoxycytidylate deaminase family.</text>
</comment>
<keyword evidence="12" id="KW-0511">Multifunctional enzyme</keyword>
<feature type="binding site" evidence="15">
    <location>
        <position position="304"/>
    </location>
    <ligand>
        <name>substrate</name>
    </ligand>
</feature>
<keyword evidence="9 13" id="KW-0862">Zinc</keyword>
<keyword evidence="7 13" id="KW-0479">Metal-binding</keyword>
<dbReference type="InParanoid" id="A0A330L9P2"/>
<reference evidence="19" key="1">
    <citation type="submission" date="2018-04" db="EMBL/GenBank/DDBJ databases">
        <authorList>
            <person name="Lucker S."/>
            <person name="Sakoula D."/>
        </authorList>
    </citation>
    <scope>NUCLEOTIDE SEQUENCE [LARGE SCALE GENOMIC DNA]</scope>
</reference>
<evidence type="ECO:0000256" key="2">
    <source>
        <dbReference type="ARBA" id="ARBA00004882"/>
    </source>
</evidence>
<dbReference type="Gene3D" id="3.40.430.10">
    <property type="entry name" value="Dihydrofolate Reductase, subunit A"/>
    <property type="match status" value="1"/>
</dbReference>
<evidence type="ECO:0000259" key="17">
    <source>
        <dbReference type="PROSITE" id="PS51747"/>
    </source>
</evidence>
<feature type="binding site" evidence="15">
    <location>
        <position position="205"/>
    </location>
    <ligand>
        <name>NADP(+)</name>
        <dbReference type="ChEBI" id="CHEBI:58349"/>
    </ligand>
</feature>
<feature type="binding site" evidence="16">
    <location>
        <position position="54"/>
    </location>
    <ligand>
        <name>Zn(2+)</name>
        <dbReference type="ChEBI" id="CHEBI:29105"/>
        <note>catalytic</note>
    </ligand>
</feature>
<dbReference type="GO" id="GO:0008835">
    <property type="term" value="F:diaminohydroxyphosphoribosylaminopyrimidine deaminase activity"/>
    <property type="evidence" value="ECO:0007669"/>
    <property type="project" value="UniProtKB-EC"/>
</dbReference>
<evidence type="ECO:0000256" key="13">
    <source>
        <dbReference type="PIRNR" id="PIRNR006769"/>
    </source>
</evidence>
<dbReference type="PIRSF" id="PIRSF006769">
    <property type="entry name" value="RibD"/>
    <property type="match status" value="1"/>
</dbReference>
<feature type="binding site" evidence="16">
    <location>
        <position position="79"/>
    </location>
    <ligand>
        <name>Zn(2+)</name>
        <dbReference type="ChEBI" id="CHEBI:29105"/>
        <note>catalytic</note>
    </ligand>
</feature>
<comment type="catalytic activity">
    <reaction evidence="13">
        <text>5-amino-6-(5-phospho-D-ribitylamino)uracil + NADP(+) = 5-amino-6-(5-phospho-D-ribosylamino)uracil + NADPH + H(+)</text>
        <dbReference type="Rhea" id="RHEA:17845"/>
        <dbReference type="ChEBI" id="CHEBI:15378"/>
        <dbReference type="ChEBI" id="CHEBI:57783"/>
        <dbReference type="ChEBI" id="CHEBI:58349"/>
        <dbReference type="ChEBI" id="CHEBI:58421"/>
        <dbReference type="ChEBI" id="CHEBI:58453"/>
        <dbReference type="EC" id="1.1.1.193"/>
    </reaction>
</comment>
<comment type="catalytic activity">
    <reaction evidence="13">
        <text>2,5-diamino-6-hydroxy-4-(5-phosphoribosylamino)-pyrimidine + H2O + H(+) = 5-amino-6-(5-phospho-D-ribosylamino)uracil + NH4(+)</text>
        <dbReference type="Rhea" id="RHEA:21868"/>
        <dbReference type="ChEBI" id="CHEBI:15377"/>
        <dbReference type="ChEBI" id="CHEBI:15378"/>
        <dbReference type="ChEBI" id="CHEBI:28938"/>
        <dbReference type="ChEBI" id="CHEBI:58453"/>
        <dbReference type="ChEBI" id="CHEBI:58614"/>
        <dbReference type="EC" id="3.5.4.26"/>
    </reaction>
</comment>
<dbReference type="EC" id="3.5.4.26" evidence="13"/>
<dbReference type="InterPro" id="IPR050765">
    <property type="entry name" value="Riboflavin_Biosynth_HTPR"/>
</dbReference>
<keyword evidence="8 13" id="KW-0378">Hydrolase</keyword>
<evidence type="ECO:0000256" key="5">
    <source>
        <dbReference type="ARBA" id="ARBA00007417"/>
    </source>
</evidence>
<feature type="binding site" evidence="15">
    <location>
        <position position="175"/>
    </location>
    <ligand>
        <name>NADP(+)</name>
        <dbReference type="ChEBI" id="CHEBI:58349"/>
    </ligand>
</feature>
<feature type="binding site" evidence="15">
    <location>
        <position position="159"/>
    </location>
    <ligand>
        <name>NADP(+)</name>
        <dbReference type="ChEBI" id="CHEBI:58349"/>
    </ligand>
</feature>
<evidence type="ECO:0000256" key="16">
    <source>
        <dbReference type="PIRSR" id="PIRSR006769-3"/>
    </source>
</evidence>
<dbReference type="InterPro" id="IPR024072">
    <property type="entry name" value="DHFR-like_dom_sf"/>
</dbReference>
<evidence type="ECO:0000256" key="14">
    <source>
        <dbReference type="PIRSR" id="PIRSR006769-1"/>
    </source>
</evidence>
<dbReference type="GO" id="GO:0046872">
    <property type="term" value="F:metal ion binding"/>
    <property type="evidence" value="ECO:0007669"/>
    <property type="project" value="UniProtKB-KW"/>
</dbReference>
<dbReference type="Gene3D" id="3.40.140.10">
    <property type="entry name" value="Cytidine Deaminase, domain 2"/>
    <property type="match status" value="1"/>
</dbReference>
<dbReference type="NCBIfam" id="TIGR00227">
    <property type="entry name" value="ribD_Cterm"/>
    <property type="match status" value="1"/>
</dbReference>
<dbReference type="UniPathway" id="UPA00275">
    <property type="reaction ID" value="UER00401"/>
</dbReference>
<feature type="binding site" evidence="15">
    <location>
        <position position="189"/>
    </location>
    <ligand>
        <name>substrate</name>
    </ligand>
</feature>
<dbReference type="CDD" id="cd01284">
    <property type="entry name" value="Riboflavin_deaminase-reductase"/>
    <property type="match status" value="1"/>
</dbReference>
<comment type="function">
    <text evidence="1 13">Converts 2,5-diamino-6-(ribosylamino)-4(3h)-pyrimidinone 5'-phosphate into 5-amino-6-(ribosylamino)-2,4(1h,3h)-pyrimidinedione 5'-phosphate.</text>
</comment>
<dbReference type="Pfam" id="PF00383">
    <property type="entry name" value="dCMP_cyt_deam_1"/>
    <property type="match status" value="1"/>
</dbReference>
<feature type="binding site" evidence="15">
    <location>
        <position position="209"/>
    </location>
    <ligand>
        <name>substrate</name>
    </ligand>
</feature>
<proteinExistence type="inferred from homology"/>
<dbReference type="RefSeq" id="WP_245924491.1">
    <property type="nucleotide sequence ID" value="NZ_OUNR01000018.1"/>
</dbReference>
<feature type="binding site" evidence="16">
    <location>
        <position position="89"/>
    </location>
    <ligand>
        <name>Zn(2+)</name>
        <dbReference type="ChEBI" id="CHEBI:29105"/>
        <note>catalytic</note>
    </ligand>
</feature>
<dbReference type="GO" id="GO:0009231">
    <property type="term" value="P:riboflavin biosynthetic process"/>
    <property type="evidence" value="ECO:0007669"/>
    <property type="project" value="UniProtKB-UniPathway"/>
</dbReference>
<dbReference type="AlphaFoldDB" id="A0A330L9P2"/>
<dbReference type="PANTHER" id="PTHR38011">
    <property type="entry name" value="DIHYDROFOLATE REDUCTASE FAMILY PROTEIN (AFU_ORTHOLOGUE AFUA_8G06820)"/>
    <property type="match status" value="1"/>
</dbReference>
<dbReference type="FunCoup" id="A0A330L9P2">
    <property type="interactions" value="478"/>
</dbReference>
<dbReference type="FunFam" id="3.40.140.10:FF:000025">
    <property type="entry name" value="Riboflavin biosynthesis protein RibD"/>
    <property type="match status" value="1"/>
</dbReference>
<feature type="binding site" evidence="15">
    <location>
        <position position="232"/>
    </location>
    <ligand>
        <name>NADP(+)</name>
        <dbReference type="ChEBI" id="CHEBI:58349"/>
    </ligand>
</feature>
<keyword evidence="19" id="KW-1185">Reference proteome</keyword>
<feature type="domain" description="CMP/dCMP-type deaminase" evidence="17">
    <location>
        <begin position="5"/>
        <end position="128"/>
    </location>
</feature>
<evidence type="ECO:0000256" key="15">
    <source>
        <dbReference type="PIRSR" id="PIRSR006769-2"/>
    </source>
</evidence>
<dbReference type="PROSITE" id="PS51747">
    <property type="entry name" value="CYT_DCMP_DEAMINASES_2"/>
    <property type="match status" value="1"/>
</dbReference>
<evidence type="ECO:0000256" key="8">
    <source>
        <dbReference type="ARBA" id="ARBA00022801"/>
    </source>
</evidence>
<evidence type="ECO:0000256" key="11">
    <source>
        <dbReference type="ARBA" id="ARBA00023002"/>
    </source>
</evidence>
<evidence type="ECO:0000256" key="3">
    <source>
        <dbReference type="ARBA" id="ARBA00004910"/>
    </source>
</evidence>
<feature type="binding site" evidence="15">
    <location>
        <position position="201"/>
    </location>
    <ligand>
        <name>NADP(+)</name>
        <dbReference type="ChEBI" id="CHEBI:58349"/>
    </ligand>
</feature>
<evidence type="ECO:0000256" key="12">
    <source>
        <dbReference type="ARBA" id="ARBA00023268"/>
    </source>
</evidence>
<dbReference type="PANTHER" id="PTHR38011:SF7">
    <property type="entry name" value="2,5-DIAMINO-6-RIBOSYLAMINO-4(3H)-PYRIMIDINONE 5'-PHOSPHATE REDUCTASE"/>
    <property type="match status" value="1"/>
</dbReference>
<comment type="similarity">
    <text evidence="5 13">In the C-terminal section; belongs to the HTP reductase family.</text>
</comment>
<evidence type="ECO:0000256" key="7">
    <source>
        <dbReference type="ARBA" id="ARBA00022723"/>
    </source>
</evidence>
<evidence type="ECO:0000256" key="9">
    <source>
        <dbReference type="ARBA" id="ARBA00022833"/>
    </source>
</evidence>
<evidence type="ECO:0000256" key="4">
    <source>
        <dbReference type="ARBA" id="ARBA00005259"/>
    </source>
</evidence>
<dbReference type="InterPro" id="IPR004794">
    <property type="entry name" value="Eubact_RibD"/>
</dbReference>
<keyword evidence="11 13" id="KW-0560">Oxidoreductase</keyword>
<dbReference type="InterPro" id="IPR002734">
    <property type="entry name" value="RibDG_C"/>
</dbReference>
<evidence type="ECO:0000313" key="19">
    <source>
        <dbReference type="Proteomes" id="UP000248168"/>
    </source>
</evidence>
<dbReference type="InterPro" id="IPR002125">
    <property type="entry name" value="CMP_dCMP_dom"/>
</dbReference>
<dbReference type="Proteomes" id="UP000248168">
    <property type="component" value="Unassembled WGS sequence"/>
</dbReference>
<evidence type="ECO:0000313" key="18">
    <source>
        <dbReference type="EMBL" id="SPP66007.1"/>
    </source>
</evidence>
<comment type="pathway">
    <text evidence="2 13">Cofactor biosynthesis; riboflavin biosynthesis; 5-amino-6-(D-ribitylamino)uracil from GTP: step 2/4.</text>
</comment>
<comment type="cofactor">
    <cofactor evidence="13 16">
        <name>Zn(2+)</name>
        <dbReference type="ChEBI" id="CHEBI:29105"/>
    </cofactor>
    <text evidence="13 16">Binds 1 zinc ion.</text>
</comment>
<feature type="binding site" evidence="15">
    <location>
        <position position="212"/>
    </location>
    <ligand>
        <name>substrate</name>
    </ligand>
</feature>